<feature type="region of interest" description="Disordered" evidence="14">
    <location>
        <begin position="1"/>
        <end position="99"/>
    </location>
</feature>
<evidence type="ECO:0000256" key="5">
    <source>
        <dbReference type="ARBA" id="ARBA00022553"/>
    </source>
</evidence>
<evidence type="ECO:0000256" key="10">
    <source>
        <dbReference type="ARBA" id="ARBA00023242"/>
    </source>
</evidence>
<name>A0A2H9TL83_9FUNG</name>
<evidence type="ECO:0000259" key="17">
    <source>
        <dbReference type="SMART" id="SM01104"/>
    </source>
</evidence>
<evidence type="ECO:0000256" key="1">
    <source>
        <dbReference type="ARBA" id="ARBA00004123"/>
    </source>
</evidence>
<dbReference type="AlphaFoldDB" id="A0A2H9TL83"/>
<dbReference type="Pfam" id="PF12815">
    <property type="entry name" value="CTD"/>
    <property type="match status" value="2"/>
</dbReference>
<feature type="domain" description="NusG-like N-terminal" evidence="15">
    <location>
        <begin position="175"/>
        <end position="267"/>
    </location>
</feature>
<evidence type="ECO:0000313" key="18">
    <source>
        <dbReference type="EMBL" id="PJF18494.1"/>
    </source>
</evidence>
<dbReference type="InterPro" id="IPR036735">
    <property type="entry name" value="NGN_dom_sf"/>
</dbReference>
<dbReference type="SMART" id="SM01104">
    <property type="entry name" value="CTD"/>
    <property type="match status" value="1"/>
</dbReference>
<evidence type="ECO:0000256" key="6">
    <source>
        <dbReference type="ARBA" id="ARBA00022737"/>
    </source>
</evidence>
<dbReference type="InterPro" id="IPR005824">
    <property type="entry name" value="KOW"/>
</dbReference>
<dbReference type="GO" id="GO:0003729">
    <property type="term" value="F:mRNA binding"/>
    <property type="evidence" value="ECO:0007669"/>
    <property type="project" value="TreeGrafter"/>
</dbReference>
<evidence type="ECO:0000313" key="19">
    <source>
        <dbReference type="Proteomes" id="UP000240830"/>
    </source>
</evidence>
<evidence type="ECO:0000256" key="8">
    <source>
        <dbReference type="ARBA" id="ARBA00023159"/>
    </source>
</evidence>
<evidence type="ECO:0000259" key="15">
    <source>
        <dbReference type="SMART" id="SM00738"/>
    </source>
</evidence>
<dbReference type="InterPro" id="IPR024945">
    <property type="entry name" value="Spt5_C_dom"/>
</dbReference>
<feature type="compositionally biased region" description="Acidic residues" evidence="14">
    <location>
        <begin position="1"/>
        <end position="16"/>
    </location>
</feature>
<dbReference type="InterPro" id="IPR014722">
    <property type="entry name" value="Rib_uL2_dom2"/>
</dbReference>
<dbReference type="SMART" id="SM00739">
    <property type="entry name" value="KOW"/>
    <property type="match status" value="3"/>
</dbReference>
<feature type="domain" description="KOW" evidence="16">
    <location>
        <begin position="280"/>
        <end position="307"/>
    </location>
</feature>
<accession>A0A2H9TL83</accession>
<comment type="subcellular location">
    <subcellularLocation>
        <location evidence="1">Nucleus</location>
    </subcellularLocation>
</comment>
<evidence type="ECO:0000256" key="4">
    <source>
        <dbReference type="ARBA" id="ARBA00022491"/>
    </source>
</evidence>
<dbReference type="OrthoDB" id="28901at2759"/>
<dbReference type="EMBL" id="MTSL01000117">
    <property type="protein sequence ID" value="PJF18494.1"/>
    <property type="molecule type" value="Genomic_DNA"/>
</dbReference>
<comment type="function">
    <text evidence="11">The SPT4-SPT5 complex mediates both activation and inhibition of transcription elongation, and plays a role in pre-mRNA processing. This complex seems to be important for the stability of the RNA polymerase II elongation machinery on the chromatin template but not for the inherent ability of this machinery to translocate down the gene.</text>
</comment>
<keyword evidence="4" id="KW-0678">Repressor</keyword>
<dbReference type="Gene3D" id="3.30.70.940">
    <property type="entry name" value="NusG, N-terminal domain"/>
    <property type="match status" value="1"/>
</dbReference>
<keyword evidence="18" id="KW-0648">Protein biosynthesis</keyword>
<keyword evidence="9" id="KW-0804">Transcription</keyword>
<feature type="compositionally biased region" description="Acidic residues" evidence="14">
    <location>
        <begin position="70"/>
        <end position="99"/>
    </location>
</feature>
<evidence type="ECO:0000256" key="11">
    <source>
        <dbReference type="ARBA" id="ARBA00024691"/>
    </source>
</evidence>
<dbReference type="GO" id="GO:0003746">
    <property type="term" value="F:translation elongation factor activity"/>
    <property type="evidence" value="ECO:0007669"/>
    <property type="project" value="UniProtKB-KW"/>
</dbReference>
<dbReference type="InterPro" id="IPR057934">
    <property type="entry name" value="KOW_Spt5_7"/>
</dbReference>
<dbReference type="Pfam" id="PF23042">
    <property type="entry name" value="KOW1_SPT5"/>
    <property type="match status" value="1"/>
</dbReference>
<reference evidence="18 19" key="1">
    <citation type="submission" date="2016-10" db="EMBL/GenBank/DDBJ databases">
        <title>The genome of Paramicrosporidium saccamoebae is the missing link in understanding Cryptomycota and Microsporidia evolution.</title>
        <authorList>
            <person name="Quandt C.A."/>
            <person name="Beaudet D."/>
            <person name="Corsaro D."/>
            <person name="Michel R."/>
            <person name="Corradi N."/>
            <person name="James T."/>
        </authorList>
    </citation>
    <scope>NUCLEOTIDE SEQUENCE [LARGE SCALE GENOMIC DNA]</scope>
    <source>
        <strain evidence="18 19">KSL3</strain>
    </source>
</reference>
<keyword evidence="18" id="KW-0251">Elongation factor</keyword>
<evidence type="ECO:0000256" key="14">
    <source>
        <dbReference type="SAM" id="MobiDB-lite"/>
    </source>
</evidence>
<dbReference type="GO" id="GO:0032784">
    <property type="term" value="P:regulation of DNA-templated transcription elongation"/>
    <property type="evidence" value="ECO:0007669"/>
    <property type="project" value="InterPro"/>
</dbReference>
<keyword evidence="6" id="KW-0677">Repeat</keyword>
<sequence>MGGPGDDDSLSEDDAVFTESDGERLDYSGSSSSEAADSENEVVSKRRKVRQGEGKKKAKRSRFVETEAAVGEDSEDDEERDRVDSEEEEEDDDDGFVDNDIEEREKEFSAAFERRLAAHAARREAAKKNFEEELDPEMVEERLKRLYGRTRHVSGKNVGATEATMATVLQPQPSDPKLWLVKCRPGKERAAVAALLRGLTILGDSLGVFSVIGRDSLKGFIYVEAHKVNDVMNAVQKTKLNYLIFASPMNRPVMVPLSEMADVMAASMASSSKSSADASAFTIGGWVRVKRGKYAGDLAQVVEVDQETTGEGIECIVRVKLLPRLSYRKMTGGKNERPSAKPFDPQEAAQYGSVTKARGYWLFNSEAYKDGFLFKEVRGSSLNVHEVGPRPDELERFGALSITEEGGDAIPDSMLIKHTKGEAIVVTRGEFQHMSGIVDAEPEGDMISVRFDDESFKESVMVPAKSIRRKLDVGNMIRIALGDHAGKSGIIVSILQSGGRRQAVVFLMTENQQITVPLTHLTTSGTDAPIPARPEKTGDSSFEIHDLVTIENDDGEAGVILRILSEEQHASILDVNGQTRKVSFKNLRKVPKPSSQGPVKFDPSVLKSGDRVQIASLPGQEPRPATIIHVFRTHAFLHTIDTGEVLCRAVSSLSRPAAYPGIGNNREQRSPSRGVPPMRHLIGKSVTIGGAGPYKGYVGIVKDMTDTIARVELHTDSRVVNVARERIALPGADTGPAGPGGRWGAGGKTPAWTDSRTPAWGAQSSKTPAWGAQSSKTPAWGAQSSKTPAWGAQSSKTPAWGAQSSKTPAWGATSSKTPAWGATSSKTPAWGGNASRTPAVHDGGKTPVWQSGASKSSSVPAWIVQDAELTNKSGAITGRVLSVLPSGMVQLSGHSEPMSSAELVPVPPSKKDSVRLLNDDRATGTVIGLDGPDAVIRVDGTADFRIVPINSLVKIIK</sequence>
<dbReference type="CDD" id="cd06085">
    <property type="entry name" value="KOW_Spt5_5"/>
    <property type="match status" value="1"/>
</dbReference>
<gene>
    <name evidence="18" type="ORF">PSACC_01663</name>
</gene>
<evidence type="ECO:0000256" key="2">
    <source>
        <dbReference type="ARBA" id="ARBA00020181"/>
    </source>
</evidence>
<dbReference type="InterPro" id="IPR006645">
    <property type="entry name" value="NGN-like_dom"/>
</dbReference>
<evidence type="ECO:0000259" key="16">
    <source>
        <dbReference type="SMART" id="SM00739"/>
    </source>
</evidence>
<dbReference type="GO" id="GO:0006368">
    <property type="term" value="P:transcription elongation by RNA polymerase II"/>
    <property type="evidence" value="ECO:0007669"/>
    <property type="project" value="TreeGrafter"/>
</dbReference>
<comment type="caution">
    <text evidence="18">The sequence shown here is derived from an EMBL/GenBank/DDBJ whole genome shotgun (WGS) entry which is preliminary data.</text>
</comment>
<keyword evidence="5" id="KW-0597">Phosphoprotein</keyword>
<dbReference type="PANTHER" id="PTHR11125">
    <property type="entry name" value="SUPPRESSOR OF TY 5"/>
    <property type="match status" value="1"/>
</dbReference>
<dbReference type="InterPro" id="IPR041978">
    <property type="entry name" value="KOW_Spt5_5"/>
</dbReference>
<dbReference type="STRING" id="1246581.A0A2H9TL83"/>
<dbReference type="Gene3D" id="2.30.30.30">
    <property type="match status" value="1"/>
</dbReference>
<feature type="region of interest" description="Disordered" evidence="14">
    <location>
        <begin position="730"/>
        <end position="854"/>
    </location>
</feature>
<dbReference type="Pfam" id="PF03439">
    <property type="entry name" value="Spt5-NGN"/>
    <property type="match status" value="1"/>
</dbReference>
<keyword evidence="7" id="KW-0805">Transcription regulation</keyword>
<proteinExistence type="predicted"/>
<dbReference type="Proteomes" id="UP000240830">
    <property type="component" value="Unassembled WGS sequence"/>
</dbReference>
<feature type="domain" description="Spt5 C-terminal" evidence="17">
    <location>
        <begin position="746"/>
        <end position="860"/>
    </location>
</feature>
<keyword evidence="8" id="KW-0010">Activator</keyword>
<evidence type="ECO:0000256" key="12">
    <source>
        <dbReference type="ARBA" id="ARBA00029865"/>
    </source>
</evidence>
<dbReference type="CDD" id="cd09888">
    <property type="entry name" value="NGN_Euk"/>
    <property type="match status" value="1"/>
</dbReference>
<dbReference type="SMART" id="SM00738">
    <property type="entry name" value="NGN"/>
    <property type="match status" value="1"/>
</dbReference>
<feature type="compositionally biased region" description="Gly residues" evidence="14">
    <location>
        <begin position="737"/>
        <end position="747"/>
    </location>
</feature>
<dbReference type="GO" id="GO:0006357">
    <property type="term" value="P:regulation of transcription by RNA polymerase II"/>
    <property type="evidence" value="ECO:0007669"/>
    <property type="project" value="InterPro"/>
</dbReference>
<dbReference type="InterPro" id="IPR039385">
    <property type="entry name" value="NGN_Euk"/>
</dbReference>
<dbReference type="Pfam" id="PF23290">
    <property type="entry name" value="KOW5_SPT5"/>
    <property type="match status" value="1"/>
</dbReference>
<dbReference type="Pfam" id="PF23287">
    <property type="entry name" value="KOW7_SPT5"/>
    <property type="match status" value="1"/>
</dbReference>
<keyword evidence="19" id="KW-1185">Reference proteome</keyword>
<evidence type="ECO:0000256" key="9">
    <source>
        <dbReference type="ARBA" id="ARBA00023163"/>
    </source>
</evidence>
<dbReference type="InterPro" id="IPR005100">
    <property type="entry name" value="NGN-domain"/>
</dbReference>
<dbReference type="InterPro" id="IPR039659">
    <property type="entry name" value="SPT5"/>
</dbReference>
<evidence type="ECO:0000256" key="7">
    <source>
        <dbReference type="ARBA" id="ARBA00023015"/>
    </source>
</evidence>
<feature type="domain" description="KOW" evidence="16">
    <location>
        <begin position="470"/>
        <end position="497"/>
    </location>
</feature>
<organism evidence="18 19">
    <name type="scientific">Paramicrosporidium saccamoebae</name>
    <dbReference type="NCBI Taxonomy" id="1246581"/>
    <lineage>
        <taxon>Eukaryota</taxon>
        <taxon>Fungi</taxon>
        <taxon>Fungi incertae sedis</taxon>
        <taxon>Cryptomycota</taxon>
        <taxon>Cryptomycota incertae sedis</taxon>
        <taxon>Paramicrosporidium</taxon>
    </lineage>
</organism>
<feature type="compositionally biased region" description="Polar residues" evidence="14">
    <location>
        <begin position="752"/>
        <end position="827"/>
    </location>
</feature>
<protein>
    <recommendedName>
        <fullName evidence="2">Transcription elongation factor SPT5</fullName>
    </recommendedName>
    <alternativeName>
        <fullName evidence="12 13">Chromatin Elongation factor SPT5</fullName>
    </alternativeName>
    <alternativeName>
        <fullName evidence="3">Transcription elongation factor spt5</fullName>
    </alternativeName>
</protein>
<dbReference type="PANTHER" id="PTHR11125:SF7">
    <property type="entry name" value="TRANSCRIPTION ELONGATION FACTOR SPT5"/>
    <property type="match status" value="1"/>
</dbReference>
<evidence type="ECO:0000256" key="13">
    <source>
        <dbReference type="ARBA" id="ARBA00031006"/>
    </source>
</evidence>
<evidence type="ECO:0000256" key="3">
    <source>
        <dbReference type="ARBA" id="ARBA00021370"/>
    </source>
</evidence>
<dbReference type="GO" id="GO:0032044">
    <property type="term" value="C:DSIF complex"/>
    <property type="evidence" value="ECO:0007669"/>
    <property type="project" value="TreeGrafter"/>
</dbReference>
<dbReference type="InterPro" id="IPR041973">
    <property type="entry name" value="KOW_Spt5_1"/>
</dbReference>
<keyword evidence="10" id="KW-0539">Nucleus</keyword>
<dbReference type="CDD" id="cd06081">
    <property type="entry name" value="KOW_Spt5_1"/>
    <property type="match status" value="1"/>
</dbReference>
<feature type="domain" description="KOW" evidence="16">
    <location>
        <begin position="679"/>
        <end position="707"/>
    </location>
</feature>